<dbReference type="InterPro" id="IPR012506">
    <property type="entry name" value="TMEM86B-like"/>
</dbReference>
<keyword evidence="5 9" id="KW-0472">Membrane</keyword>
<name>A0A9D3PGX9_MEGAT</name>
<dbReference type="Proteomes" id="UP001046870">
    <property type="component" value="Chromosome 19"/>
</dbReference>
<evidence type="ECO:0000313" key="11">
    <source>
        <dbReference type="Proteomes" id="UP001046870"/>
    </source>
</evidence>
<evidence type="ECO:0000256" key="2">
    <source>
        <dbReference type="ARBA" id="ARBA00007375"/>
    </source>
</evidence>
<dbReference type="AlphaFoldDB" id="A0A9D3PGX9"/>
<dbReference type="EMBL" id="JAFDVH010000019">
    <property type="protein sequence ID" value="KAG7459808.1"/>
    <property type="molecule type" value="Genomic_DNA"/>
</dbReference>
<keyword evidence="3 9" id="KW-0812">Transmembrane</keyword>
<dbReference type="PANTHER" id="PTHR31885:SF11">
    <property type="entry name" value="TRANSMEMBRANE PROTEIN 86B"/>
    <property type="match status" value="1"/>
</dbReference>
<comment type="caution">
    <text evidence="10">The sequence shown here is derived from an EMBL/GenBank/DDBJ whole genome shotgun (WGS) entry which is preliminary data.</text>
</comment>
<feature type="transmembrane region" description="Helical" evidence="9">
    <location>
        <begin position="152"/>
        <end position="171"/>
    </location>
</feature>
<comment type="catalytic activity">
    <reaction evidence="7">
        <text>a 1-O-(1Z-alkenyl)-sn-glycero-3-phosphoethanolamine + H2O = a 2,3-saturated aldehyde + sn-glycero-3-phosphoethanolamine</text>
        <dbReference type="Rhea" id="RHEA:16905"/>
        <dbReference type="ChEBI" id="CHEBI:15377"/>
        <dbReference type="ChEBI" id="CHEBI:73359"/>
        <dbReference type="ChEBI" id="CHEBI:77288"/>
        <dbReference type="ChEBI" id="CHEBI:143890"/>
        <dbReference type="EC" id="3.3.2.2"/>
    </reaction>
</comment>
<sequence>MDILETDAYDRRQRRHSSSVKSGPVLSLAALVLVYNGGKTFWGVAAGLVFSACGDCCLIWPELFLHGMAAFGVAHLLYSLSFLSDRYTSLSSSTTALFMSVILWLAGAGVYFYLLPFLQKRPDSAVLVPSTGVYLVLIIAMATLAMHTKRPLTVLGGLSFIISDLALSLQVFKVIDPLENGRAIIMTTYYLAQLLIALGDIKAGSDWEGDRLGKMKRM</sequence>
<keyword evidence="11" id="KW-1185">Reference proteome</keyword>
<evidence type="ECO:0000256" key="9">
    <source>
        <dbReference type="SAM" id="Phobius"/>
    </source>
</evidence>
<reference evidence="10" key="1">
    <citation type="submission" date="2021-01" db="EMBL/GenBank/DDBJ databases">
        <authorList>
            <person name="Zahm M."/>
            <person name="Roques C."/>
            <person name="Cabau C."/>
            <person name="Klopp C."/>
            <person name="Donnadieu C."/>
            <person name="Jouanno E."/>
            <person name="Lampietro C."/>
            <person name="Louis A."/>
            <person name="Herpin A."/>
            <person name="Echchiki A."/>
            <person name="Berthelot C."/>
            <person name="Parey E."/>
            <person name="Roest-Crollius H."/>
            <person name="Braasch I."/>
            <person name="Postlethwait J."/>
            <person name="Bobe J."/>
            <person name="Montfort J."/>
            <person name="Bouchez O."/>
            <person name="Begum T."/>
            <person name="Mejri S."/>
            <person name="Adams A."/>
            <person name="Chen W.-J."/>
            <person name="Guiguen Y."/>
        </authorList>
    </citation>
    <scope>NUCLEOTIDE SEQUENCE</scope>
    <source>
        <strain evidence="10">YG-15Mar2019-1</strain>
        <tissue evidence="10">Brain</tissue>
    </source>
</reference>
<keyword evidence="4 9" id="KW-1133">Transmembrane helix</keyword>
<evidence type="ECO:0000256" key="1">
    <source>
        <dbReference type="ARBA" id="ARBA00004141"/>
    </source>
</evidence>
<dbReference type="EC" id="3.3.2.2" evidence="6"/>
<feature type="transmembrane region" description="Helical" evidence="9">
    <location>
        <begin position="63"/>
        <end position="83"/>
    </location>
</feature>
<feature type="transmembrane region" description="Helical" evidence="9">
    <location>
        <begin position="126"/>
        <end position="145"/>
    </location>
</feature>
<accession>A0A9D3PGX9</accession>
<dbReference type="OrthoDB" id="2133758at2759"/>
<feature type="transmembrane region" description="Helical" evidence="9">
    <location>
        <begin position="25"/>
        <end position="51"/>
    </location>
</feature>
<dbReference type="Pfam" id="PF07947">
    <property type="entry name" value="YhhN"/>
    <property type="match status" value="1"/>
</dbReference>
<dbReference type="GO" id="GO:0016020">
    <property type="term" value="C:membrane"/>
    <property type="evidence" value="ECO:0007669"/>
    <property type="project" value="UniProtKB-SubCell"/>
</dbReference>
<comment type="catalytic activity">
    <reaction evidence="8">
        <text>a 1-O-(1Z-alkenyl)-sn-glycero-3-phosphocholine + H2O = a 2,3-saturated aldehyde + sn-glycerol 3-phosphocholine</text>
        <dbReference type="Rhea" id="RHEA:22544"/>
        <dbReference type="ChEBI" id="CHEBI:15377"/>
        <dbReference type="ChEBI" id="CHEBI:16870"/>
        <dbReference type="ChEBI" id="CHEBI:73359"/>
        <dbReference type="ChEBI" id="CHEBI:77287"/>
        <dbReference type="EC" id="3.3.2.2"/>
    </reaction>
</comment>
<evidence type="ECO:0000256" key="4">
    <source>
        <dbReference type="ARBA" id="ARBA00022989"/>
    </source>
</evidence>
<evidence type="ECO:0000256" key="3">
    <source>
        <dbReference type="ARBA" id="ARBA00022692"/>
    </source>
</evidence>
<comment type="subcellular location">
    <subcellularLocation>
        <location evidence="1">Membrane</location>
        <topology evidence="1">Multi-pass membrane protein</topology>
    </subcellularLocation>
</comment>
<organism evidence="10 11">
    <name type="scientific">Megalops atlanticus</name>
    <name type="common">Tarpon</name>
    <name type="synonym">Clupea gigantea</name>
    <dbReference type="NCBI Taxonomy" id="7932"/>
    <lineage>
        <taxon>Eukaryota</taxon>
        <taxon>Metazoa</taxon>
        <taxon>Chordata</taxon>
        <taxon>Craniata</taxon>
        <taxon>Vertebrata</taxon>
        <taxon>Euteleostomi</taxon>
        <taxon>Actinopterygii</taxon>
        <taxon>Neopterygii</taxon>
        <taxon>Teleostei</taxon>
        <taxon>Elopiformes</taxon>
        <taxon>Megalopidae</taxon>
        <taxon>Megalops</taxon>
    </lineage>
</organism>
<evidence type="ECO:0000256" key="6">
    <source>
        <dbReference type="ARBA" id="ARBA00035673"/>
    </source>
</evidence>
<evidence type="ECO:0000256" key="8">
    <source>
        <dbReference type="ARBA" id="ARBA00049560"/>
    </source>
</evidence>
<feature type="transmembrane region" description="Helical" evidence="9">
    <location>
        <begin position="95"/>
        <end position="114"/>
    </location>
</feature>
<protein>
    <recommendedName>
        <fullName evidence="6">lysoplasmalogenase</fullName>
        <ecNumber evidence="6">3.3.2.2</ecNumber>
    </recommendedName>
</protein>
<proteinExistence type="inferred from homology"/>
<comment type="similarity">
    <text evidence="2">Belongs to the TMEM86 family.</text>
</comment>
<gene>
    <name evidence="10" type="ORF">MATL_G00214660</name>
</gene>
<evidence type="ECO:0000256" key="5">
    <source>
        <dbReference type="ARBA" id="ARBA00023136"/>
    </source>
</evidence>
<evidence type="ECO:0000313" key="10">
    <source>
        <dbReference type="EMBL" id="KAG7459808.1"/>
    </source>
</evidence>
<dbReference type="GO" id="GO:0047408">
    <property type="term" value="F:alkenylglycerophosphocholine hydrolase activity"/>
    <property type="evidence" value="ECO:0007669"/>
    <property type="project" value="UniProtKB-EC"/>
</dbReference>
<dbReference type="PANTHER" id="PTHR31885">
    <property type="entry name" value="GH04784P"/>
    <property type="match status" value="1"/>
</dbReference>
<evidence type="ECO:0000256" key="7">
    <source>
        <dbReference type="ARBA" id="ARBA00049458"/>
    </source>
</evidence>